<dbReference type="WBParaSite" id="TCLT_0001061801-mRNA-1">
    <property type="protein sequence ID" value="TCLT_0001061801-mRNA-1"/>
    <property type="gene ID" value="TCLT_0001061801"/>
</dbReference>
<organism evidence="4">
    <name type="scientific">Thelazia callipaeda</name>
    <name type="common">Oriental eyeworm</name>
    <name type="synonym">Parasitic nematode</name>
    <dbReference type="NCBI Taxonomy" id="103827"/>
    <lineage>
        <taxon>Eukaryota</taxon>
        <taxon>Metazoa</taxon>
        <taxon>Ecdysozoa</taxon>
        <taxon>Nematoda</taxon>
        <taxon>Chromadorea</taxon>
        <taxon>Rhabditida</taxon>
        <taxon>Spirurina</taxon>
        <taxon>Spiruromorpha</taxon>
        <taxon>Thelazioidea</taxon>
        <taxon>Thelaziidae</taxon>
        <taxon>Thelazia</taxon>
    </lineage>
</organism>
<feature type="chain" id="PRO_5043126721" evidence="1">
    <location>
        <begin position="24"/>
        <end position="70"/>
    </location>
</feature>
<accession>A0A0N5DBQ1</accession>
<evidence type="ECO:0000313" key="4">
    <source>
        <dbReference type="WBParaSite" id="TCLT_0001061801-mRNA-1"/>
    </source>
</evidence>
<sequence length="70" mass="7859">MIFQEPMILFVSIAVILFHSVSCMFDPGLIKYYQKSTLPKYCVGATGTLICDDKPSRNTNVELWDEGAVL</sequence>
<protein>
    <submittedName>
        <fullName evidence="4">SCY domain-containing protein</fullName>
    </submittedName>
</protein>
<dbReference type="AlphaFoldDB" id="A0A0N5DBQ1"/>
<proteinExistence type="predicted"/>
<feature type="signal peptide" evidence="1">
    <location>
        <begin position="1"/>
        <end position="23"/>
    </location>
</feature>
<dbReference type="EMBL" id="UYYF01005205">
    <property type="protein sequence ID" value="VDN08309.1"/>
    <property type="molecule type" value="Genomic_DNA"/>
</dbReference>
<name>A0A0N5DBQ1_THECL</name>
<reference evidence="4" key="1">
    <citation type="submission" date="2017-02" db="UniProtKB">
        <authorList>
            <consortium name="WormBaseParasite"/>
        </authorList>
    </citation>
    <scope>IDENTIFICATION</scope>
</reference>
<keyword evidence="1" id="KW-0732">Signal</keyword>
<keyword evidence="3" id="KW-1185">Reference proteome</keyword>
<gene>
    <name evidence="2" type="ORF">TCLT_LOCUS10602</name>
</gene>
<dbReference type="Proteomes" id="UP000276776">
    <property type="component" value="Unassembled WGS sequence"/>
</dbReference>
<evidence type="ECO:0000256" key="1">
    <source>
        <dbReference type="SAM" id="SignalP"/>
    </source>
</evidence>
<evidence type="ECO:0000313" key="3">
    <source>
        <dbReference type="Proteomes" id="UP000276776"/>
    </source>
</evidence>
<evidence type="ECO:0000313" key="2">
    <source>
        <dbReference type="EMBL" id="VDN08309.1"/>
    </source>
</evidence>
<reference evidence="2 3" key="2">
    <citation type="submission" date="2018-11" db="EMBL/GenBank/DDBJ databases">
        <authorList>
            <consortium name="Pathogen Informatics"/>
        </authorList>
    </citation>
    <scope>NUCLEOTIDE SEQUENCE [LARGE SCALE GENOMIC DNA]</scope>
</reference>